<evidence type="ECO:0000259" key="5">
    <source>
        <dbReference type="Pfam" id="PF21270"/>
    </source>
</evidence>
<dbReference type="GO" id="GO:0016757">
    <property type="term" value="F:glycosyltransferase activity"/>
    <property type="evidence" value="ECO:0007669"/>
    <property type="project" value="UniProtKB-KW"/>
</dbReference>
<comment type="caution">
    <text evidence="7">The sequence shown here is derived from an EMBL/GenBank/DDBJ whole genome shotgun (WGS) entry which is preliminary data.</text>
</comment>
<dbReference type="EMBL" id="MLJW01000002">
    <property type="protein sequence ID" value="OIR18935.1"/>
    <property type="molecule type" value="Genomic_DNA"/>
</dbReference>
<dbReference type="InterPro" id="IPR012341">
    <property type="entry name" value="6hp_glycosidase-like_sf"/>
</dbReference>
<dbReference type="Pfam" id="PF17167">
    <property type="entry name" value="Glyco_hydro_94"/>
    <property type="match status" value="1"/>
</dbReference>
<organism evidence="7">
    <name type="scientific">mine drainage metagenome</name>
    <dbReference type="NCBI Taxonomy" id="410659"/>
    <lineage>
        <taxon>unclassified sequences</taxon>
        <taxon>metagenomes</taxon>
        <taxon>ecological metagenomes</taxon>
    </lineage>
</organism>
<dbReference type="SUPFAM" id="SSF74650">
    <property type="entry name" value="Galactose mutarotase-like"/>
    <property type="match status" value="1"/>
</dbReference>
<reference evidence="7" key="1">
    <citation type="submission" date="2016-10" db="EMBL/GenBank/DDBJ databases">
        <title>Sequence of Gallionella enrichment culture.</title>
        <authorList>
            <person name="Poehlein A."/>
            <person name="Muehling M."/>
            <person name="Daniel R."/>
        </authorList>
    </citation>
    <scope>NUCLEOTIDE SEQUENCE</scope>
</reference>
<evidence type="ECO:0000313" key="7">
    <source>
        <dbReference type="EMBL" id="OIR18935.1"/>
    </source>
</evidence>
<dbReference type="GO" id="GO:0030246">
    <property type="term" value="F:carbohydrate binding"/>
    <property type="evidence" value="ECO:0007669"/>
    <property type="project" value="InterPro"/>
</dbReference>
<dbReference type="GO" id="GO:0005975">
    <property type="term" value="P:carbohydrate metabolic process"/>
    <property type="evidence" value="ECO:0007669"/>
    <property type="project" value="InterPro"/>
</dbReference>
<feature type="domain" description="Glycoside phosphorylase C-terminal" evidence="5">
    <location>
        <begin position="1053"/>
        <end position="1135"/>
    </location>
</feature>
<dbReference type="InterPro" id="IPR048771">
    <property type="entry name" value="SOGP_2nd"/>
</dbReference>
<gene>
    <name evidence="7" type="ORF">GALL_12780</name>
</gene>
<evidence type="ECO:0000256" key="2">
    <source>
        <dbReference type="ARBA" id="ARBA00022679"/>
    </source>
</evidence>
<dbReference type="InterPro" id="IPR008928">
    <property type="entry name" value="6-hairpin_glycosidase_sf"/>
</dbReference>
<dbReference type="Pfam" id="PF21958">
    <property type="entry name" value="SOGP_N"/>
    <property type="match status" value="1"/>
</dbReference>
<dbReference type="Gene3D" id="1.50.10.10">
    <property type="match status" value="1"/>
</dbReference>
<dbReference type="AlphaFoldDB" id="A0A1J5TDG3"/>
<keyword evidence="1" id="KW-0328">Glycosyltransferase</keyword>
<dbReference type="InterPro" id="IPR037018">
    <property type="entry name" value="GH65_N"/>
</dbReference>
<evidence type="ECO:0000259" key="4">
    <source>
        <dbReference type="Pfam" id="PF21250"/>
    </source>
</evidence>
<dbReference type="PANTHER" id="PTHR37469:SF2">
    <property type="entry name" value="CELLOBIONIC ACID PHOSPHORYLASE"/>
    <property type="match status" value="1"/>
</dbReference>
<dbReference type="InterPro" id="IPR053831">
    <property type="entry name" value="SOGP_N"/>
</dbReference>
<keyword evidence="2" id="KW-0808">Transferase</keyword>
<dbReference type="PANTHER" id="PTHR37469">
    <property type="entry name" value="CELLOBIONIC ACID PHOSPHORYLASE-RELATED"/>
    <property type="match status" value="1"/>
</dbReference>
<proteinExistence type="predicted"/>
<feature type="domain" description="SOGP N-terminal" evidence="6">
    <location>
        <begin position="39"/>
        <end position="261"/>
    </location>
</feature>
<dbReference type="SUPFAM" id="SSF48208">
    <property type="entry name" value="Six-hairpin glycosidases"/>
    <property type="match status" value="1"/>
</dbReference>
<dbReference type="Gene3D" id="2.70.98.40">
    <property type="entry name" value="Glycoside hydrolase, family 65, N-terminal domain"/>
    <property type="match status" value="1"/>
</dbReference>
<evidence type="ECO:0000259" key="6">
    <source>
        <dbReference type="Pfam" id="PF21958"/>
    </source>
</evidence>
<feature type="domain" description="Glycoside phosphorylase super sandwich" evidence="4">
    <location>
        <begin position="330"/>
        <end position="580"/>
    </location>
</feature>
<name>A0A1J5TDG3_9ZZZZ</name>
<evidence type="ECO:0000256" key="1">
    <source>
        <dbReference type="ARBA" id="ARBA00022676"/>
    </source>
</evidence>
<accession>A0A1J5TDG3</accession>
<sequence>MNRTAANRDDAGLRRIAVADRQGFGLAVLRNGSQLSVELLPTGGVFAIRHRGTLINQMLPGPAADGLFRLLLRDRAGGGSIALAGAGIPFAHDGLAATWSPVVGELVCSATLRLHPELPAWAWIVSVVNTGSSPRRIDVLLAQDLGLADEGAVRNNEAYTSHYIDFHPVRDPAFGWVLLARQNQPMEGGRHPWLAAACATGATGYCTDGWDFFGADHRLTGRPSAESRGLPSRVLQYEMALAGLQSRDGELAPGRGAEFAFVVRYSEDHPAASGPADLALLHESGAWWRSSPSGERAPATGGVRSLFLDAPWMHGEIPSEADLAAWFPGPMRHVERGGPDEIRSFFSGDDTHVVTRGKEASSLRPTGHILRSGDWRWFDAGHFGVTCHAAGVFGTQAYLGHPSFARLISVARNALNLNRGAGQRVFVKLGGAWTQLGVASAFAMTPGEARWIYRFGTTQIEARVWCPQDVPASLLLLRSLSGEPFEFLVTHELALGAAEFDHSSEVAVDEAGGWAACIPGRDTLVGRHQPGVAFAIAAVSPGSAAAIGGDEMLYADGLGRSGPYLALRSAPCAEFGVAMTGTHGGASALAAAVEAARAASRRGPQGARPPASPVRIRGAGDHGIGRIDEILPWFAHNAAIHFSAPHGLEQYGGAAWGVRDVCQGSVEWLLSAGDHGAVRRILETVFAQQYPDDGGWPQWFMFPPYRFIQQAHSHGDICFWPLKALCDYLEASDDLGFLQVKLGYTDRTRFESAGPEETVLAHCDRIVAQCEARFVPGTALVNYGDGDWDDTLQPADPSLRTRMVSAWTVGLAFQAFRQFATVCRRAGETERAGRLEALCVRMRADFERRLMPDGVVAGFLVTESDGTERPLLHPRDGVTGIRYRLLPMTRSILAELFTPAEARRHLALIREALWYPDGARLMSEPAAYHGGLERLFRRAETAANVGREIGLQYVHAHLRYAEALAKVGDADALWWALQAVNPVDLRATVPQADARQANVYFSSSDADFANRHEAQMRWPELRSGGVPVRGGWRLYSSGPGLFIHKVRSCLLGLKEVFDEVVFDPVLPASLDGLIARVEVCGRQVEVLYRVFERNCGPRSVTVNGLRCASVRREANPYRPGGLAVPKDAFRALLKETGNVVLVEL</sequence>
<protein>
    <submittedName>
        <fullName evidence="7">Uncharacterized protein</fullName>
    </submittedName>
</protein>
<dbReference type="InterPro" id="IPR011013">
    <property type="entry name" value="Gal_mutarotase_sf_dom"/>
</dbReference>
<dbReference type="InterPro" id="IPR048773">
    <property type="entry name" value="SOGP_C"/>
</dbReference>
<dbReference type="Pfam" id="PF21250">
    <property type="entry name" value="SOGP_2nd"/>
    <property type="match status" value="1"/>
</dbReference>
<dbReference type="InterPro" id="IPR052047">
    <property type="entry name" value="GH94_Enzymes"/>
</dbReference>
<dbReference type="InterPro" id="IPR033432">
    <property type="entry name" value="GH94_catalytic"/>
</dbReference>
<dbReference type="Pfam" id="PF21270">
    <property type="entry name" value="SOGP_4th"/>
    <property type="match status" value="1"/>
</dbReference>
<feature type="domain" description="Glycosyl hydrolase 94 catalytic" evidence="3">
    <location>
        <begin position="724"/>
        <end position="989"/>
    </location>
</feature>
<evidence type="ECO:0000259" key="3">
    <source>
        <dbReference type="Pfam" id="PF17167"/>
    </source>
</evidence>